<dbReference type="AlphaFoldDB" id="A0A938YUE8"/>
<dbReference type="EMBL" id="JAFGDB010000077">
    <property type="protein sequence ID" value="MBN2067716.1"/>
    <property type="molecule type" value="Genomic_DNA"/>
</dbReference>
<dbReference type="InterPro" id="IPR038085">
    <property type="entry name" value="Rnp2-like_sf"/>
</dbReference>
<dbReference type="Gene3D" id="3.30.70.3250">
    <property type="entry name" value="Ribonuclease P, Pop5 subunit"/>
    <property type="match status" value="1"/>
</dbReference>
<evidence type="ECO:0000313" key="2">
    <source>
        <dbReference type="EMBL" id="MBN2067716.1"/>
    </source>
</evidence>
<protein>
    <submittedName>
        <fullName evidence="2">Uncharacterized protein</fullName>
    </submittedName>
</protein>
<gene>
    <name evidence="2" type="ORF">JW744_04575</name>
</gene>
<proteinExistence type="predicted"/>
<evidence type="ECO:0000313" key="3">
    <source>
        <dbReference type="Proteomes" id="UP000809243"/>
    </source>
</evidence>
<dbReference type="GO" id="GO:0030677">
    <property type="term" value="C:ribonuclease P complex"/>
    <property type="evidence" value="ECO:0007669"/>
    <property type="project" value="InterPro"/>
</dbReference>
<sequence>MPEKEKPKRKLPKKSKRPKRRYVLFQLRQGSCNTAKQGFDLVMGQFSMEQRKALGVWFIEFSPSNSKGIVRCNLGGEKQLANGINSIPKEFGAKTLKTSGTLKALKGK</sequence>
<dbReference type="InterPro" id="IPR002759">
    <property type="entry name" value="Pop5/Rpp14/Rnp2-like"/>
</dbReference>
<dbReference type="GO" id="GO:0001682">
    <property type="term" value="P:tRNA 5'-leader removal"/>
    <property type="evidence" value="ECO:0007669"/>
    <property type="project" value="InterPro"/>
</dbReference>
<dbReference type="Proteomes" id="UP000809243">
    <property type="component" value="Unassembled WGS sequence"/>
</dbReference>
<organism evidence="2 3">
    <name type="scientific">Candidatus Iainarchaeum sp</name>
    <dbReference type="NCBI Taxonomy" id="3101447"/>
    <lineage>
        <taxon>Archaea</taxon>
        <taxon>Candidatus Iainarchaeota</taxon>
        <taxon>Candidatus Iainarchaeia</taxon>
        <taxon>Candidatus Iainarchaeales</taxon>
        <taxon>Candidatus Iainarchaeaceae</taxon>
        <taxon>Candidatus Iainarchaeum</taxon>
    </lineage>
</organism>
<name>A0A938YUE8_9ARCH</name>
<comment type="caution">
    <text evidence="2">The sequence shown here is derived from an EMBL/GenBank/DDBJ whole genome shotgun (WGS) entry which is preliminary data.</text>
</comment>
<keyword evidence="1" id="KW-0819">tRNA processing</keyword>
<dbReference type="SUPFAM" id="SSF160350">
    <property type="entry name" value="Rnp2-like"/>
    <property type="match status" value="1"/>
</dbReference>
<accession>A0A938YUE8</accession>
<evidence type="ECO:0000256" key="1">
    <source>
        <dbReference type="ARBA" id="ARBA00022694"/>
    </source>
</evidence>
<reference evidence="2" key="1">
    <citation type="submission" date="2021-01" db="EMBL/GenBank/DDBJ databases">
        <title>Active Sulfur Cycling in an Early Earth Analoge.</title>
        <authorList>
            <person name="Hahn C.R."/>
            <person name="Youssef N.H."/>
            <person name="Elshahed M."/>
        </authorList>
    </citation>
    <scope>NUCLEOTIDE SEQUENCE</scope>
    <source>
        <strain evidence="2">Zod_Metabat.1151</strain>
    </source>
</reference>
<dbReference type="Pfam" id="PF01900">
    <property type="entry name" value="RNase_P_Rpp14"/>
    <property type="match status" value="1"/>
</dbReference>